<comment type="caution">
    <text evidence="2">The sequence shown here is derived from an EMBL/GenBank/DDBJ whole genome shotgun (WGS) entry which is preliminary data.</text>
</comment>
<dbReference type="Pfam" id="PF00583">
    <property type="entry name" value="Acetyltransf_1"/>
    <property type="match status" value="1"/>
</dbReference>
<keyword evidence="2" id="KW-0808">Transferase</keyword>
<keyword evidence="3" id="KW-1185">Reference proteome</keyword>
<accession>A0A495A8M8</accession>
<dbReference type="InterPro" id="IPR000182">
    <property type="entry name" value="GNAT_dom"/>
</dbReference>
<dbReference type="AlphaFoldDB" id="A0A495A8M8"/>
<evidence type="ECO:0000259" key="1">
    <source>
        <dbReference type="PROSITE" id="PS51186"/>
    </source>
</evidence>
<dbReference type="GO" id="GO:0016747">
    <property type="term" value="F:acyltransferase activity, transferring groups other than amino-acyl groups"/>
    <property type="evidence" value="ECO:0007669"/>
    <property type="project" value="InterPro"/>
</dbReference>
<name>A0A495A8M8_9MICC</name>
<evidence type="ECO:0000313" key="3">
    <source>
        <dbReference type="Proteomes" id="UP000249516"/>
    </source>
</evidence>
<protein>
    <submittedName>
        <fullName evidence="2">GNAT family N-acetyltransferase</fullName>
    </submittedName>
</protein>
<dbReference type="Proteomes" id="UP000249516">
    <property type="component" value="Unassembled WGS sequence"/>
</dbReference>
<evidence type="ECO:0000313" key="2">
    <source>
        <dbReference type="EMBL" id="RKQ36182.1"/>
    </source>
</evidence>
<dbReference type="PROSITE" id="PS51186">
    <property type="entry name" value="GNAT"/>
    <property type="match status" value="1"/>
</dbReference>
<reference evidence="2 3" key="1">
    <citation type="submission" date="2018-10" db="EMBL/GenBank/DDBJ databases">
        <title>Kocuria tytouropygialis sp. nov., isolated from the uropygial gland of an American barn owl (Tyto furcata).</title>
        <authorList>
            <person name="Braun M.S."/>
            <person name="Wang E."/>
            <person name="Zimmermann S."/>
            <person name="Wagner H."/>
            <person name="Wink M."/>
        </authorList>
    </citation>
    <scope>NUCLEOTIDE SEQUENCE [LARGE SCALE GENOMIC DNA]</scope>
    <source>
        <strain evidence="2 3">442</strain>
    </source>
</reference>
<organism evidence="2 3">
    <name type="scientific">Kocuria tytonis</name>
    <dbReference type="NCBI Taxonomy" id="2054280"/>
    <lineage>
        <taxon>Bacteria</taxon>
        <taxon>Bacillati</taxon>
        <taxon>Actinomycetota</taxon>
        <taxon>Actinomycetes</taxon>
        <taxon>Micrococcales</taxon>
        <taxon>Micrococcaceae</taxon>
        <taxon>Kocuria</taxon>
    </lineage>
</organism>
<dbReference type="PANTHER" id="PTHR42791:SF1">
    <property type="entry name" value="N-ACETYLTRANSFERASE DOMAIN-CONTAINING PROTEIN"/>
    <property type="match status" value="1"/>
</dbReference>
<dbReference type="RefSeq" id="WP_121029520.1">
    <property type="nucleotide sequence ID" value="NZ_PNJG02000001.1"/>
</dbReference>
<dbReference type="SUPFAM" id="SSF55729">
    <property type="entry name" value="Acyl-CoA N-acyltransferases (Nat)"/>
    <property type="match status" value="1"/>
</dbReference>
<feature type="domain" description="N-acetyltransferase" evidence="1">
    <location>
        <begin position="15"/>
        <end position="212"/>
    </location>
</feature>
<dbReference type="InterPro" id="IPR052523">
    <property type="entry name" value="Trichothecene_AcTrans"/>
</dbReference>
<gene>
    <name evidence="2" type="ORF">C1C97_000395</name>
</gene>
<dbReference type="CDD" id="cd04301">
    <property type="entry name" value="NAT_SF"/>
    <property type="match status" value="1"/>
</dbReference>
<proteinExistence type="predicted"/>
<dbReference type="Gene3D" id="3.40.630.30">
    <property type="match status" value="1"/>
</dbReference>
<dbReference type="PANTHER" id="PTHR42791">
    <property type="entry name" value="GNAT FAMILY ACETYLTRANSFERASE"/>
    <property type="match status" value="1"/>
</dbReference>
<sequence>MSKNQEAPEGSARRIEIVTATPADTPGAAATLAAAFATDAHVVGMLPRGDVARPLTLLWERILLETFHAGGHAYLAVSPGESRPLGVALWEAPGSKVSIPQMLPGVVAYLRIFRSRFPDAFTTELLAQRAHPRTPHWYLKAVGTLPEAQGTGVGTRLVQERLAVVDRQRAGTYLEASTTDLIPYYERFGFVSRGPVPCRGTVPATGMWRPPVG</sequence>
<dbReference type="OrthoDB" id="7057833at2"/>
<dbReference type="InterPro" id="IPR016181">
    <property type="entry name" value="Acyl_CoA_acyltransferase"/>
</dbReference>
<dbReference type="EMBL" id="PNJG02000001">
    <property type="protein sequence ID" value="RKQ36182.1"/>
    <property type="molecule type" value="Genomic_DNA"/>
</dbReference>